<proteinExistence type="predicted"/>
<keyword evidence="4 6" id="KW-1133">Transmembrane helix</keyword>
<accession>A0A1I2CRD6</accession>
<feature type="transmembrane region" description="Helical" evidence="6">
    <location>
        <begin position="154"/>
        <end position="171"/>
    </location>
</feature>
<feature type="transmembrane region" description="Helical" evidence="6">
    <location>
        <begin position="241"/>
        <end position="257"/>
    </location>
</feature>
<feature type="transmembrane region" description="Helical" evidence="6">
    <location>
        <begin position="263"/>
        <end position="284"/>
    </location>
</feature>
<dbReference type="GO" id="GO:0005886">
    <property type="term" value="C:plasma membrane"/>
    <property type="evidence" value="ECO:0007669"/>
    <property type="project" value="UniProtKB-SubCell"/>
</dbReference>
<feature type="transmembrane region" description="Helical" evidence="6">
    <location>
        <begin position="192"/>
        <end position="211"/>
    </location>
</feature>
<dbReference type="InterPro" id="IPR036890">
    <property type="entry name" value="HATPase_C_sf"/>
</dbReference>
<feature type="transmembrane region" description="Helical" evidence="6">
    <location>
        <begin position="12"/>
        <end position="30"/>
    </location>
</feature>
<evidence type="ECO:0000256" key="2">
    <source>
        <dbReference type="ARBA" id="ARBA00022475"/>
    </source>
</evidence>
<name>A0A1I2CRD6_9GAMM</name>
<feature type="domain" description="MASE1" evidence="7">
    <location>
        <begin position="13"/>
        <end position="284"/>
    </location>
</feature>
<keyword evidence="3 6" id="KW-0812">Transmembrane</keyword>
<keyword evidence="2" id="KW-1003">Cell membrane</keyword>
<sequence>MESRLGWLGRQLAVAIIYGAAYMLLRKVGFAHFVPASGLKLAVLLLTPRRYWPALLVSETLLLAYDLYDGVAMFGWAFYLASIVPPIALLMAVVALCQDRLPGVAFPDIRLGSVLVCIFGASVLLVADGLMVASLMPEAARYGRKPLTDLVSDYFLGTYSGMLAVVPLALAGAQQWHEQHSLRGVWHANRSLLQASLITLVAVSVEVLALAGTQDTALRFVGQAMLFVPAAYFAITWGWKGAAVIGAIASFGIVALMPEMFDIATLMTQTMMALFLTISTVLGLQTTRLERALAAVDDQMDKARLEQHLAEMKLQRSSFELAYVSGELARAHRHLLIQLDHSPNRGEVDSYKRTLTMTTSRLKELADALSPPMGAGHPHALSEGPLVQVLDSLGIGYQANVHGQWSRLPRNTVALLYRLACEAVTYLLKECPSDRIALTTDTHSTDSGTTIHLSVRSEGVPIAPPAQDKLTKGLGTLGLGLGELRLRAQLFNGDVVVEGRSVQVTLRQELTVPRFG</sequence>
<dbReference type="InterPro" id="IPR007895">
    <property type="entry name" value="MASE1"/>
</dbReference>
<organism evidence="8 9">
    <name type="scientific">Dyella marensis</name>
    <dbReference type="NCBI Taxonomy" id="500610"/>
    <lineage>
        <taxon>Bacteria</taxon>
        <taxon>Pseudomonadati</taxon>
        <taxon>Pseudomonadota</taxon>
        <taxon>Gammaproteobacteria</taxon>
        <taxon>Lysobacterales</taxon>
        <taxon>Rhodanobacteraceae</taxon>
        <taxon>Dyella</taxon>
    </lineage>
</organism>
<reference evidence="9" key="1">
    <citation type="submission" date="2016-10" db="EMBL/GenBank/DDBJ databases">
        <authorList>
            <person name="Varghese N."/>
            <person name="Submissions S."/>
        </authorList>
    </citation>
    <scope>NUCLEOTIDE SEQUENCE [LARGE SCALE GENOMIC DNA]</scope>
    <source>
        <strain evidence="9">UNC178MFTsu3.1</strain>
    </source>
</reference>
<dbReference type="Pfam" id="PF05231">
    <property type="entry name" value="MASE1"/>
    <property type="match status" value="1"/>
</dbReference>
<evidence type="ECO:0000256" key="4">
    <source>
        <dbReference type="ARBA" id="ARBA00022989"/>
    </source>
</evidence>
<dbReference type="AlphaFoldDB" id="A0A1I2CRD6"/>
<keyword evidence="9" id="KW-1185">Reference proteome</keyword>
<evidence type="ECO:0000313" key="9">
    <source>
        <dbReference type="Proteomes" id="UP000199477"/>
    </source>
</evidence>
<evidence type="ECO:0000313" key="8">
    <source>
        <dbReference type="EMBL" id="SFE70856.1"/>
    </source>
</evidence>
<dbReference type="EMBL" id="FONH01000003">
    <property type="protein sequence ID" value="SFE70856.1"/>
    <property type="molecule type" value="Genomic_DNA"/>
</dbReference>
<gene>
    <name evidence="8" type="ORF">SAMN02799615_01584</name>
</gene>
<dbReference type="Gene3D" id="3.30.565.10">
    <property type="entry name" value="Histidine kinase-like ATPase, C-terminal domain"/>
    <property type="match status" value="1"/>
</dbReference>
<evidence type="ECO:0000256" key="6">
    <source>
        <dbReference type="SAM" id="Phobius"/>
    </source>
</evidence>
<protein>
    <submittedName>
        <fullName evidence="8">Signal transduction histidine kinase, glucose-6-phosphate specific</fullName>
    </submittedName>
</protein>
<keyword evidence="8" id="KW-0418">Kinase</keyword>
<dbReference type="RefSeq" id="WP_026636314.1">
    <property type="nucleotide sequence ID" value="NZ_FONH01000003.1"/>
</dbReference>
<evidence type="ECO:0000259" key="7">
    <source>
        <dbReference type="Pfam" id="PF05231"/>
    </source>
</evidence>
<keyword evidence="8" id="KW-0808">Transferase</keyword>
<evidence type="ECO:0000256" key="1">
    <source>
        <dbReference type="ARBA" id="ARBA00004651"/>
    </source>
</evidence>
<dbReference type="GO" id="GO:0016301">
    <property type="term" value="F:kinase activity"/>
    <property type="evidence" value="ECO:0007669"/>
    <property type="project" value="UniProtKB-KW"/>
</dbReference>
<comment type="subcellular location">
    <subcellularLocation>
        <location evidence="1">Cell membrane</location>
        <topology evidence="1">Multi-pass membrane protein</topology>
    </subcellularLocation>
</comment>
<keyword evidence="5 6" id="KW-0472">Membrane</keyword>
<dbReference type="Proteomes" id="UP000199477">
    <property type="component" value="Unassembled WGS sequence"/>
</dbReference>
<evidence type="ECO:0000256" key="3">
    <source>
        <dbReference type="ARBA" id="ARBA00022692"/>
    </source>
</evidence>
<feature type="transmembrane region" description="Helical" evidence="6">
    <location>
        <begin position="109"/>
        <end position="134"/>
    </location>
</feature>
<feature type="transmembrane region" description="Helical" evidence="6">
    <location>
        <begin position="74"/>
        <end position="97"/>
    </location>
</feature>
<evidence type="ECO:0000256" key="5">
    <source>
        <dbReference type="ARBA" id="ARBA00023136"/>
    </source>
</evidence>